<proteinExistence type="predicted"/>
<dbReference type="Proteomes" id="UP000284842">
    <property type="component" value="Unassembled WGS sequence"/>
</dbReference>
<evidence type="ECO:0000313" key="4">
    <source>
        <dbReference type="Proteomes" id="UP000284842"/>
    </source>
</evidence>
<dbReference type="EMBL" id="NHTK01005893">
    <property type="protein sequence ID" value="PPQ71935.1"/>
    <property type="molecule type" value="Genomic_DNA"/>
</dbReference>
<feature type="region of interest" description="Disordered" evidence="1">
    <location>
        <begin position="1"/>
        <end position="26"/>
    </location>
</feature>
<comment type="caution">
    <text evidence="3">The sequence shown here is derived from an EMBL/GenBank/DDBJ whole genome shotgun (WGS) entry which is preliminary data.</text>
</comment>
<feature type="region of interest" description="Disordered" evidence="1">
    <location>
        <begin position="101"/>
        <end position="122"/>
    </location>
</feature>
<evidence type="ECO:0000256" key="1">
    <source>
        <dbReference type="SAM" id="MobiDB-lite"/>
    </source>
</evidence>
<name>A0A409W0A6_9AGAR</name>
<feature type="compositionally biased region" description="Low complexity" evidence="1">
    <location>
        <begin position="1"/>
        <end position="22"/>
    </location>
</feature>
<keyword evidence="2" id="KW-1133">Transmembrane helix</keyword>
<feature type="transmembrane region" description="Helical" evidence="2">
    <location>
        <begin position="42"/>
        <end position="64"/>
    </location>
</feature>
<evidence type="ECO:0000313" key="3">
    <source>
        <dbReference type="EMBL" id="PPQ71935.1"/>
    </source>
</evidence>
<sequence length="275" mass="29626">MASSPSTTTSSASSSSSPSSSTVPNIQYEVSDKPQRLTRVPAWVPLAAFVGTSAALAIPLFMIYRRKGKALRVALNSNVTTPPPRRSGTVTTSQLKANLASSSASAATAKEPVFESSSEGLSPGTSELMHALSKMDKSTGLMAAKAFGIATALVVTGGVGLALGVKSLTGVQDAREFGQLMRTTLYSSLPSLSTQIRRSPESEEERLDSLRLVPLGTEDTWSWPEAEKRLKRAYDEGGFPLWAQAALREMEAELRMERKKREREVQEREARMADS</sequence>
<organism evidence="3 4">
    <name type="scientific">Panaeolus cyanescens</name>
    <dbReference type="NCBI Taxonomy" id="181874"/>
    <lineage>
        <taxon>Eukaryota</taxon>
        <taxon>Fungi</taxon>
        <taxon>Dikarya</taxon>
        <taxon>Basidiomycota</taxon>
        <taxon>Agaricomycotina</taxon>
        <taxon>Agaricomycetes</taxon>
        <taxon>Agaricomycetidae</taxon>
        <taxon>Agaricales</taxon>
        <taxon>Agaricineae</taxon>
        <taxon>Galeropsidaceae</taxon>
        <taxon>Panaeolus</taxon>
    </lineage>
</organism>
<evidence type="ECO:0000256" key="2">
    <source>
        <dbReference type="SAM" id="Phobius"/>
    </source>
</evidence>
<dbReference type="InParanoid" id="A0A409W0A6"/>
<dbReference type="OrthoDB" id="5346979at2759"/>
<protein>
    <submittedName>
        <fullName evidence="3">Uncharacterized protein</fullName>
    </submittedName>
</protein>
<feature type="compositionally biased region" description="Basic and acidic residues" evidence="1">
    <location>
        <begin position="262"/>
        <end position="275"/>
    </location>
</feature>
<gene>
    <name evidence="3" type="ORF">CVT24_007909</name>
</gene>
<keyword evidence="2" id="KW-0472">Membrane</keyword>
<keyword evidence="4" id="KW-1185">Reference proteome</keyword>
<reference evidence="3 4" key="1">
    <citation type="journal article" date="2018" name="Evol. Lett.">
        <title>Horizontal gene cluster transfer increased hallucinogenic mushroom diversity.</title>
        <authorList>
            <person name="Reynolds H.T."/>
            <person name="Vijayakumar V."/>
            <person name="Gluck-Thaler E."/>
            <person name="Korotkin H.B."/>
            <person name="Matheny P.B."/>
            <person name="Slot J.C."/>
        </authorList>
    </citation>
    <scope>NUCLEOTIDE SEQUENCE [LARGE SCALE GENOMIC DNA]</scope>
    <source>
        <strain evidence="3 4">2629</strain>
    </source>
</reference>
<keyword evidence="2" id="KW-0812">Transmembrane</keyword>
<accession>A0A409W0A6</accession>
<feature type="transmembrane region" description="Helical" evidence="2">
    <location>
        <begin position="142"/>
        <end position="165"/>
    </location>
</feature>
<dbReference type="AlphaFoldDB" id="A0A409W0A6"/>
<feature type="region of interest" description="Disordered" evidence="1">
    <location>
        <begin position="256"/>
        <end position="275"/>
    </location>
</feature>